<evidence type="ECO:0000313" key="4">
    <source>
        <dbReference type="Proteomes" id="UP000294003"/>
    </source>
</evidence>
<feature type="transmembrane region" description="Helical" evidence="2">
    <location>
        <begin position="178"/>
        <end position="199"/>
    </location>
</feature>
<feature type="compositionally biased region" description="Basic and acidic residues" evidence="1">
    <location>
        <begin position="210"/>
        <end position="222"/>
    </location>
</feature>
<feature type="region of interest" description="Disordered" evidence="1">
    <location>
        <begin position="210"/>
        <end position="239"/>
    </location>
</feature>
<name>A0ABY0HDY5_9PEZI</name>
<feature type="region of interest" description="Disordered" evidence="1">
    <location>
        <begin position="1"/>
        <end position="52"/>
    </location>
</feature>
<evidence type="ECO:0008006" key="5">
    <source>
        <dbReference type="Google" id="ProtNLM"/>
    </source>
</evidence>
<keyword evidence="2" id="KW-1133">Transmembrane helix</keyword>
<keyword evidence="2" id="KW-0472">Membrane</keyword>
<feature type="transmembrane region" description="Helical" evidence="2">
    <location>
        <begin position="78"/>
        <end position="99"/>
    </location>
</feature>
<evidence type="ECO:0000256" key="1">
    <source>
        <dbReference type="SAM" id="MobiDB-lite"/>
    </source>
</evidence>
<dbReference type="Proteomes" id="UP000294003">
    <property type="component" value="Unassembled WGS sequence"/>
</dbReference>
<sequence length="239" mass="26261">MAAHVFSWRGPASNSKSDRGDSNRVLHKKGKGSSSTKKSQIGLQGLPELGQPMNLDYTIDQRPQEGEKNPPGYHSNSLITIVRGFQAIAGLIIIGIYLPPAASVPAGTREFPLAIAAFASVTILMAGVLLFYRHMWNTYVVVSELVALAGWITVVTMSPRFPLKEYQGTASYAMDAAILLWLETLFLVTVFPLLCFVYCKYLKRDNATHEQRSGGYDSERGTGRPPGDGHPNRSRFSEL</sequence>
<gene>
    <name evidence="3" type="ORF">DL762_003843</name>
</gene>
<reference evidence="3 4" key="1">
    <citation type="submission" date="2018-06" db="EMBL/GenBank/DDBJ databases">
        <title>Complete Genomes of Monosporascus.</title>
        <authorList>
            <person name="Robinson A.J."/>
            <person name="Natvig D.O."/>
        </authorList>
    </citation>
    <scope>NUCLEOTIDE SEQUENCE [LARGE SCALE GENOMIC DNA]</scope>
    <source>
        <strain evidence="3 4">CBS 609.92</strain>
    </source>
</reference>
<evidence type="ECO:0000256" key="2">
    <source>
        <dbReference type="SAM" id="Phobius"/>
    </source>
</evidence>
<accession>A0ABY0HDY5</accession>
<feature type="transmembrane region" description="Helical" evidence="2">
    <location>
        <begin position="111"/>
        <end position="132"/>
    </location>
</feature>
<organism evidence="3 4">
    <name type="scientific">Monosporascus cannonballus</name>
    <dbReference type="NCBI Taxonomy" id="155416"/>
    <lineage>
        <taxon>Eukaryota</taxon>
        <taxon>Fungi</taxon>
        <taxon>Dikarya</taxon>
        <taxon>Ascomycota</taxon>
        <taxon>Pezizomycotina</taxon>
        <taxon>Sordariomycetes</taxon>
        <taxon>Xylariomycetidae</taxon>
        <taxon>Xylariales</taxon>
        <taxon>Xylariales incertae sedis</taxon>
        <taxon>Monosporascus</taxon>
    </lineage>
</organism>
<protein>
    <recommendedName>
        <fullName evidence="5">MARVEL domain-containing protein</fullName>
    </recommendedName>
</protein>
<keyword evidence="2" id="KW-0812">Transmembrane</keyword>
<dbReference type="EMBL" id="QJNS01000090">
    <property type="protein sequence ID" value="RYO88238.1"/>
    <property type="molecule type" value="Genomic_DNA"/>
</dbReference>
<keyword evidence="4" id="KW-1185">Reference proteome</keyword>
<comment type="caution">
    <text evidence="3">The sequence shown here is derived from an EMBL/GenBank/DDBJ whole genome shotgun (WGS) entry which is preliminary data.</text>
</comment>
<evidence type="ECO:0000313" key="3">
    <source>
        <dbReference type="EMBL" id="RYO88238.1"/>
    </source>
</evidence>
<proteinExistence type="predicted"/>
<feature type="transmembrane region" description="Helical" evidence="2">
    <location>
        <begin position="139"/>
        <end position="158"/>
    </location>
</feature>